<evidence type="ECO:0000259" key="3">
    <source>
        <dbReference type="Pfam" id="PF01408"/>
    </source>
</evidence>
<dbReference type="Pfam" id="PF22725">
    <property type="entry name" value="GFO_IDH_MocA_C3"/>
    <property type="match status" value="1"/>
</dbReference>
<feature type="domain" description="GFO/IDH/MocA-like oxidoreductase" evidence="4">
    <location>
        <begin position="135"/>
        <end position="251"/>
    </location>
</feature>
<dbReference type="Proteomes" id="UP001597295">
    <property type="component" value="Unassembled WGS sequence"/>
</dbReference>
<dbReference type="InterPro" id="IPR036291">
    <property type="entry name" value="NAD(P)-bd_dom_sf"/>
</dbReference>
<protein>
    <submittedName>
        <fullName evidence="5">Gfo/Idh/MocA family protein</fullName>
    </submittedName>
</protein>
<dbReference type="PANTHER" id="PTHR22604">
    <property type="entry name" value="OXIDOREDUCTASES"/>
    <property type="match status" value="1"/>
</dbReference>
<dbReference type="InterPro" id="IPR050984">
    <property type="entry name" value="Gfo/Idh/MocA_domain"/>
</dbReference>
<dbReference type="SUPFAM" id="SSF51735">
    <property type="entry name" value="NAD(P)-binding Rossmann-fold domains"/>
    <property type="match status" value="1"/>
</dbReference>
<organism evidence="5 6">
    <name type="scientific">Lacibacterium aquatile</name>
    <dbReference type="NCBI Taxonomy" id="1168082"/>
    <lineage>
        <taxon>Bacteria</taxon>
        <taxon>Pseudomonadati</taxon>
        <taxon>Pseudomonadota</taxon>
        <taxon>Alphaproteobacteria</taxon>
        <taxon>Rhodospirillales</taxon>
        <taxon>Rhodospirillaceae</taxon>
    </lineage>
</organism>
<evidence type="ECO:0000259" key="4">
    <source>
        <dbReference type="Pfam" id="PF22725"/>
    </source>
</evidence>
<evidence type="ECO:0000313" key="6">
    <source>
        <dbReference type="Proteomes" id="UP001597295"/>
    </source>
</evidence>
<evidence type="ECO:0000256" key="2">
    <source>
        <dbReference type="ARBA" id="ARBA00023002"/>
    </source>
</evidence>
<evidence type="ECO:0000313" key="5">
    <source>
        <dbReference type="EMBL" id="MFD2265550.1"/>
    </source>
</evidence>
<reference evidence="6" key="1">
    <citation type="journal article" date="2019" name="Int. J. Syst. Evol. Microbiol.">
        <title>The Global Catalogue of Microorganisms (GCM) 10K type strain sequencing project: providing services to taxonomists for standard genome sequencing and annotation.</title>
        <authorList>
            <consortium name="The Broad Institute Genomics Platform"/>
            <consortium name="The Broad Institute Genome Sequencing Center for Infectious Disease"/>
            <person name="Wu L."/>
            <person name="Ma J."/>
        </authorList>
    </citation>
    <scope>NUCLEOTIDE SEQUENCE [LARGE SCALE GENOMIC DNA]</scope>
    <source>
        <strain evidence="6">CGMCC 1.19062</strain>
    </source>
</reference>
<gene>
    <name evidence="5" type="ORF">ACFSM5_21790</name>
</gene>
<keyword evidence="6" id="KW-1185">Reference proteome</keyword>
<dbReference type="InterPro" id="IPR000683">
    <property type="entry name" value="Gfo/Idh/MocA-like_OxRdtase_N"/>
</dbReference>
<dbReference type="Gene3D" id="3.30.360.10">
    <property type="entry name" value="Dihydrodipicolinate Reductase, domain 2"/>
    <property type="match status" value="1"/>
</dbReference>
<accession>A0ABW5DXD4</accession>
<dbReference type="Gene3D" id="3.40.50.720">
    <property type="entry name" value="NAD(P)-binding Rossmann-like Domain"/>
    <property type="match status" value="1"/>
</dbReference>
<feature type="domain" description="Gfo/Idh/MocA-like oxidoreductase N-terminal" evidence="3">
    <location>
        <begin position="8"/>
        <end position="124"/>
    </location>
</feature>
<comment type="caution">
    <text evidence="5">The sequence shown here is derived from an EMBL/GenBank/DDBJ whole genome shotgun (WGS) entry which is preliminary data.</text>
</comment>
<keyword evidence="2" id="KW-0560">Oxidoreductase</keyword>
<proteinExistence type="inferred from homology"/>
<evidence type="ECO:0000256" key="1">
    <source>
        <dbReference type="ARBA" id="ARBA00010928"/>
    </source>
</evidence>
<dbReference type="SUPFAM" id="SSF55347">
    <property type="entry name" value="Glyceraldehyde-3-phosphate dehydrogenase-like, C-terminal domain"/>
    <property type="match status" value="1"/>
</dbReference>
<dbReference type="InterPro" id="IPR055170">
    <property type="entry name" value="GFO_IDH_MocA-like_dom"/>
</dbReference>
<dbReference type="RefSeq" id="WP_379879005.1">
    <property type="nucleotide sequence ID" value="NZ_JBHUIP010000016.1"/>
</dbReference>
<sequence length="336" mass="36415">MAEKPVLWGVLGAAKIARLKVIPAMQRSALGKIHGLASRDAERARATAADLGIPKSYGSYEEMLADPEIEAVYNPLPNHLHVPLTVQAMEAGKHVLCEKPIALTADEASALVAAQARTGKICAEAFMVRHHPQWIRARELVQGGALGIVRSMNVHFAYHLTDPTNVRNMADIGGGGLYDIGCYAVATSRYVFGAEPTRVVALMDRDPVTKVDRLTSGMLAFPDNRQLTFTCSTQVVPYQRAVVMGDKGRLEVPVPFNADPTKPTRILIDDGSDLYGAGIKVEEFPPSDPYLNQGDAFVRAIRGVEPLAYPIGDAVLNMKVIDALFRSADSGRWEGL</sequence>
<comment type="similarity">
    <text evidence="1">Belongs to the Gfo/Idh/MocA family.</text>
</comment>
<name>A0ABW5DXD4_9PROT</name>
<dbReference type="PANTHER" id="PTHR22604:SF105">
    <property type="entry name" value="TRANS-1,2-DIHYDROBENZENE-1,2-DIOL DEHYDROGENASE"/>
    <property type="match status" value="1"/>
</dbReference>
<dbReference type="Pfam" id="PF01408">
    <property type="entry name" value="GFO_IDH_MocA"/>
    <property type="match status" value="1"/>
</dbReference>
<dbReference type="EMBL" id="JBHUIP010000016">
    <property type="protein sequence ID" value="MFD2265550.1"/>
    <property type="molecule type" value="Genomic_DNA"/>
</dbReference>